<gene>
    <name evidence="2" type="ORF">JKP34_00450</name>
</gene>
<keyword evidence="3" id="KW-1185">Reference proteome</keyword>
<feature type="region of interest" description="Disordered" evidence="1">
    <location>
        <begin position="43"/>
        <end position="62"/>
    </location>
</feature>
<protein>
    <submittedName>
        <fullName evidence="2">Uncharacterized protein</fullName>
    </submittedName>
</protein>
<feature type="compositionally biased region" description="Basic residues" evidence="1">
    <location>
        <begin position="49"/>
        <end position="61"/>
    </location>
</feature>
<comment type="caution">
    <text evidence="2">The sequence shown here is derived from an EMBL/GenBank/DDBJ whole genome shotgun (WGS) entry which is preliminary data.</text>
</comment>
<dbReference type="RefSeq" id="WP_201916577.1">
    <property type="nucleotide sequence ID" value="NZ_JAERQG010000001.1"/>
</dbReference>
<evidence type="ECO:0000313" key="3">
    <source>
        <dbReference type="Proteomes" id="UP000642920"/>
    </source>
</evidence>
<organism evidence="2 3">
    <name type="scientific">Marivirga atlantica</name>
    <dbReference type="NCBI Taxonomy" id="1548457"/>
    <lineage>
        <taxon>Bacteria</taxon>
        <taxon>Pseudomonadati</taxon>
        <taxon>Bacteroidota</taxon>
        <taxon>Cytophagia</taxon>
        <taxon>Cytophagales</taxon>
        <taxon>Marivirgaceae</taxon>
        <taxon>Marivirga</taxon>
    </lineage>
</organism>
<reference evidence="2" key="1">
    <citation type="submission" date="2021-01" db="EMBL/GenBank/DDBJ databases">
        <title>Marivirga sp. nov., isolated from intertidal surface sediments.</title>
        <authorList>
            <person name="Zhang M."/>
        </authorList>
    </citation>
    <scope>NUCLEOTIDE SEQUENCE</scope>
    <source>
        <strain evidence="2">SM1354</strain>
    </source>
</reference>
<name>A0A937DCZ5_9BACT</name>
<dbReference type="Proteomes" id="UP000642920">
    <property type="component" value="Unassembled WGS sequence"/>
</dbReference>
<proteinExistence type="predicted"/>
<evidence type="ECO:0000313" key="2">
    <source>
        <dbReference type="EMBL" id="MBL0763697.1"/>
    </source>
</evidence>
<sequence length="131" mass="15018">MNKTIAIWFLSSYAILLSGSLLSIGHDFLHATSSVTGIHEHETKSVQSSHHHHGHGHHHHVSDHGNLFKELFTITEEGKDVFTNMVFVSFFYEPVYKYVFLLDYQELIKSTIYSRIYLNHSILPSTPPPDL</sequence>
<dbReference type="EMBL" id="JAERQG010000001">
    <property type="protein sequence ID" value="MBL0763697.1"/>
    <property type="molecule type" value="Genomic_DNA"/>
</dbReference>
<dbReference type="AlphaFoldDB" id="A0A937DCZ5"/>
<accession>A0A937DCZ5</accession>
<evidence type="ECO:0000256" key="1">
    <source>
        <dbReference type="SAM" id="MobiDB-lite"/>
    </source>
</evidence>